<dbReference type="STRING" id="554055.A0A2P6V4D2"/>
<dbReference type="PROSITE" id="PS50263">
    <property type="entry name" value="CN_HYDROLASE"/>
    <property type="match status" value="1"/>
</dbReference>
<dbReference type="FunFam" id="3.60.110.10:FF:000002">
    <property type="entry name" value="Nitrilase family member 2"/>
    <property type="match status" value="1"/>
</dbReference>
<keyword evidence="3" id="KW-0732">Signal</keyword>
<reference evidence="5 6" key="1">
    <citation type="journal article" date="2018" name="Plant J.">
        <title>Genome sequences of Chlorella sorokiniana UTEX 1602 and Micractinium conductrix SAG 241.80: implications to maltose excretion by a green alga.</title>
        <authorList>
            <person name="Arriola M.B."/>
            <person name="Velmurugan N."/>
            <person name="Zhang Y."/>
            <person name="Plunkett M.H."/>
            <person name="Hondzo H."/>
            <person name="Barney B.M."/>
        </authorList>
    </citation>
    <scope>NUCLEOTIDE SEQUENCE [LARGE SCALE GENOMIC DNA]</scope>
    <source>
        <strain evidence="5 6">SAG 241.80</strain>
    </source>
</reference>
<feature type="domain" description="CN hydrolase" evidence="4">
    <location>
        <begin position="55"/>
        <end position="301"/>
    </location>
</feature>
<gene>
    <name evidence="5" type="ORF">C2E20_7503</name>
</gene>
<comment type="caution">
    <text evidence="5">The sequence shown here is derived from an EMBL/GenBank/DDBJ whole genome shotgun (WGS) entry which is preliminary data.</text>
</comment>
<dbReference type="OrthoDB" id="10250282at2759"/>
<dbReference type="Gene3D" id="3.60.110.10">
    <property type="entry name" value="Carbon-nitrogen hydrolase"/>
    <property type="match status" value="1"/>
</dbReference>
<protein>
    <submittedName>
        <fullName evidence="5">Nitrilase cyanide hydratase and apolipo N-acyltransferase family</fullName>
    </submittedName>
</protein>
<dbReference type="PANTHER" id="PTHR23088">
    <property type="entry name" value="NITRILASE-RELATED"/>
    <property type="match status" value="1"/>
</dbReference>
<name>A0A2P6V4D2_9CHLO</name>
<accession>A0A2P6V4D2</accession>
<evidence type="ECO:0000256" key="2">
    <source>
        <dbReference type="ARBA" id="ARBA00022801"/>
    </source>
</evidence>
<dbReference type="GO" id="GO:0006541">
    <property type="term" value="P:glutamine metabolic process"/>
    <property type="evidence" value="ECO:0007669"/>
    <property type="project" value="TreeGrafter"/>
</dbReference>
<evidence type="ECO:0000256" key="3">
    <source>
        <dbReference type="SAM" id="SignalP"/>
    </source>
</evidence>
<dbReference type="GO" id="GO:0050152">
    <property type="term" value="F:omega-amidase activity"/>
    <property type="evidence" value="ECO:0007669"/>
    <property type="project" value="TreeGrafter"/>
</dbReference>
<dbReference type="PANTHER" id="PTHR23088:SF30">
    <property type="entry name" value="OMEGA-AMIDASE NIT2"/>
    <property type="match status" value="1"/>
</dbReference>
<dbReference type="Proteomes" id="UP000239649">
    <property type="component" value="Unassembled WGS sequence"/>
</dbReference>
<keyword evidence="6" id="KW-1185">Reference proteome</keyword>
<dbReference type="InterPro" id="IPR036526">
    <property type="entry name" value="C-N_Hydrolase_sf"/>
</dbReference>
<dbReference type="GO" id="GO:0016746">
    <property type="term" value="F:acyltransferase activity"/>
    <property type="evidence" value="ECO:0007669"/>
    <property type="project" value="UniProtKB-KW"/>
</dbReference>
<feature type="signal peptide" evidence="3">
    <location>
        <begin position="1"/>
        <end position="17"/>
    </location>
</feature>
<evidence type="ECO:0000259" key="4">
    <source>
        <dbReference type="PROSITE" id="PS50263"/>
    </source>
</evidence>
<evidence type="ECO:0000256" key="1">
    <source>
        <dbReference type="ARBA" id="ARBA00010613"/>
    </source>
</evidence>
<sequence>MSSRAAALVGAGAAALAASLVARGSRSRIARCLRPLSSYANATTDVLEPPPAQKIKVALCQLSVGADKQANLATARSAIDEAAGAGAHLVVLPEMWNCPYSNDSFPVYAEDLEGGDAPSAAMLAAAAAEHRVVLVGGSIPERSHGRLYNTCLVYGRDGRLLGKHRKVHLFDIDIAGKITFKESLTLSPGEGLTVVDTEVGRLGIGICYDIRFPELAMLYAARGCQLLVYPGAFNMTTGPVHWELLQRSRAVDGQLFVATCSPARGAEGYLAWGHSTAVGPFAEILGTTDEKPGIVYADMDFGQLAERRAGMPLRQQKRSDLYSLLDLTR</sequence>
<feature type="chain" id="PRO_5015159363" evidence="3">
    <location>
        <begin position="18"/>
        <end position="329"/>
    </location>
</feature>
<dbReference type="InterPro" id="IPR003010">
    <property type="entry name" value="C-N_Hydrolase"/>
</dbReference>
<dbReference type="GO" id="GO:0006107">
    <property type="term" value="P:oxaloacetate metabolic process"/>
    <property type="evidence" value="ECO:0007669"/>
    <property type="project" value="TreeGrafter"/>
</dbReference>
<dbReference type="GO" id="GO:0006528">
    <property type="term" value="P:asparagine metabolic process"/>
    <property type="evidence" value="ECO:0007669"/>
    <property type="project" value="TreeGrafter"/>
</dbReference>
<dbReference type="SUPFAM" id="SSF56317">
    <property type="entry name" value="Carbon-nitrogen hydrolase"/>
    <property type="match status" value="1"/>
</dbReference>
<dbReference type="InterPro" id="IPR045254">
    <property type="entry name" value="Nit1/2_C-N_Hydrolase"/>
</dbReference>
<dbReference type="GO" id="GO:0005739">
    <property type="term" value="C:mitochondrion"/>
    <property type="evidence" value="ECO:0007669"/>
    <property type="project" value="TreeGrafter"/>
</dbReference>
<organism evidence="5 6">
    <name type="scientific">Micractinium conductrix</name>
    <dbReference type="NCBI Taxonomy" id="554055"/>
    <lineage>
        <taxon>Eukaryota</taxon>
        <taxon>Viridiplantae</taxon>
        <taxon>Chlorophyta</taxon>
        <taxon>core chlorophytes</taxon>
        <taxon>Trebouxiophyceae</taxon>
        <taxon>Chlorellales</taxon>
        <taxon>Chlorellaceae</taxon>
        <taxon>Chlorella clade</taxon>
        <taxon>Micractinium</taxon>
    </lineage>
</organism>
<keyword evidence="2" id="KW-0378">Hydrolase</keyword>
<dbReference type="EMBL" id="LHPF02000031">
    <property type="protein sequence ID" value="PSC68945.1"/>
    <property type="molecule type" value="Genomic_DNA"/>
</dbReference>
<comment type="similarity">
    <text evidence="1">Belongs to the carbon-nitrogen hydrolase superfamily. NIT1/NIT2 family.</text>
</comment>
<evidence type="ECO:0000313" key="5">
    <source>
        <dbReference type="EMBL" id="PSC68945.1"/>
    </source>
</evidence>
<dbReference type="AlphaFoldDB" id="A0A2P6V4D2"/>
<dbReference type="Pfam" id="PF00795">
    <property type="entry name" value="CN_hydrolase"/>
    <property type="match status" value="1"/>
</dbReference>
<dbReference type="CDD" id="cd07572">
    <property type="entry name" value="nit"/>
    <property type="match status" value="1"/>
</dbReference>
<dbReference type="PROSITE" id="PS01227">
    <property type="entry name" value="UPF0012"/>
    <property type="match status" value="1"/>
</dbReference>
<dbReference type="InterPro" id="IPR001110">
    <property type="entry name" value="UPF0012_CS"/>
</dbReference>
<proteinExistence type="inferred from homology"/>
<evidence type="ECO:0000313" key="6">
    <source>
        <dbReference type="Proteomes" id="UP000239649"/>
    </source>
</evidence>